<protein>
    <submittedName>
        <fullName evidence="2">Uncharacterized protein</fullName>
    </submittedName>
</protein>
<evidence type="ECO:0000313" key="2">
    <source>
        <dbReference type="EMBL" id="VAW62130.1"/>
    </source>
</evidence>
<keyword evidence="1" id="KW-1133">Transmembrane helix</keyword>
<feature type="transmembrane region" description="Helical" evidence="1">
    <location>
        <begin position="56"/>
        <end position="77"/>
    </location>
</feature>
<reference evidence="2" key="1">
    <citation type="submission" date="2018-06" db="EMBL/GenBank/DDBJ databases">
        <authorList>
            <person name="Zhirakovskaya E."/>
        </authorList>
    </citation>
    <scope>NUCLEOTIDE SEQUENCE</scope>
</reference>
<dbReference type="AlphaFoldDB" id="A0A3B0XBZ3"/>
<accession>A0A3B0XBZ3</accession>
<keyword evidence="1" id="KW-0812">Transmembrane</keyword>
<feature type="transmembrane region" description="Helical" evidence="1">
    <location>
        <begin position="83"/>
        <end position="100"/>
    </location>
</feature>
<sequence length="292" mass="33665">MQIVILLVVVIAVTFLLRKEKSTYSRVIIGSVFGVLFFSVWPFVFYYMDLKALPELYILPGYIVALFIGVLISLFLVRLKHEHIVALLVALVFIVITIFTRSSEVDIKNKISIYSGYFENDKPVLNRDNSVELLNPRREYAASGYRVSLSREWQKQTDKGPMFEYFLLLKNDNKRAEFRPKCFSKIHVPLFDVVNYFNQPDYPGTLSDATNCYQISEVSYACKITTIDAEQGLKRIQWFAMNTQSNRSGELDFVIYNESPEILSEIAHIIDSVQFARETEKDIGCLATAEWL</sequence>
<organism evidence="2">
    <name type="scientific">hydrothermal vent metagenome</name>
    <dbReference type="NCBI Taxonomy" id="652676"/>
    <lineage>
        <taxon>unclassified sequences</taxon>
        <taxon>metagenomes</taxon>
        <taxon>ecological metagenomes</taxon>
    </lineage>
</organism>
<proteinExistence type="predicted"/>
<dbReference type="EMBL" id="UOFI01000020">
    <property type="protein sequence ID" value="VAW62130.1"/>
    <property type="molecule type" value="Genomic_DNA"/>
</dbReference>
<evidence type="ECO:0000256" key="1">
    <source>
        <dbReference type="SAM" id="Phobius"/>
    </source>
</evidence>
<keyword evidence="1" id="KW-0472">Membrane</keyword>
<name>A0A3B0XBZ3_9ZZZZ</name>
<gene>
    <name evidence="2" type="ORF">MNBD_GAMMA09-269</name>
</gene>
<feature type="transmembrane region" description="Helical" evidence="1">
    <location>
        <begin position="28"/>
        <end position="47"/>
    </location>
</feature>